<organism evidence="1 2">
    <name type="scientific">Piscinibacter koreensis</name>
    <dbReference type="NCBI Taxonomy" id="2742824"/>
    <lineage>
        <taxon>Bacteria</taxon>
        <taxon>Pseudomonadati</taxon>
        <taxon>Pseudomonadota</taxon>
        <taxon>Betaproteobacteria</taxon>
        <taxon>Burkholderiales</taxon>
        <taxon>Sphaerotilaceae</taxon>
        <taxon>Piscinibacter</taxon>
    </lineage>
</organism>
<dbReference type="InterPro" id="IPR026325">
    <property type="entry name" value="DUF932"/>
</dbReference>
<protein>
    <submittedName>
        <fullName evidence="1">DUF945 domain-containing protein</fullName>
    </submittedName>
</protein>
<dbReference type="RefSeq" id="WP_176071967.1">
    <property type="nucleotide sequence ID" value="NZ_JABWMJ010000032.1"/>
</dbReference>
<comment type="caution">
    <text evidence="1">The sequence shown here is derived from an EMBL/GenBank/DDBJ whole genome shotgun (WGS) entry which is preliminary data.</text>
</comment>
<evidence type="ECO:0000313" key="1">
    <source>
        <dbReference type="EMBL" id="NUZ09125.1"/>
    </source>
</evidence>
<sequence>MYTTQYQAPARLATSFSRNARVLRSESPLCEDQMRAAAPSIFAPGKHASRSERYAYIPTIEVLRGLRKEGFEPFMVAQGQSRTPGKAEFTKHLIRMRHAGQVQGRPEANEIILINSHDGASSYQMLAGMFRFVCCNGLVVGDVVQDIRIPHKGNVQGEVIEGAFRVLDGFEAVEEHAEAMKALPLEPREEIAFATAALLLRFGEQRIAETGGHTPAPVTAERLNEARRIEDVGHSLWTTFQRVQENVMRGGQAGRASSGRRLHTRPVGSIDRGVSLNRALWMLAEEMRRIKAAA</sequence>
<gene>
    <name evidence="1" type="ORF">HQN59_25640</name>
</gene>
<dbReference type="Proteomes" id="UP000529637">
    <property type="component" value="Unassembled WGS sequence"/>
</dbReference>
<dbReference type="AlphaFoldDB" id="A0A7Y6TZG6"/>
<dbReference type="Pfam" id="PF06067">
    <property type="entry name" value="DUF932"/>
    <property type="match status" value="1"/>
</dbReference>
<accession>A0A7Y6TZG6</accession>
<dbReference type="EMBL" id="JABWMJ010000032">
    <property type="protein sequence ID" value="NUZ09125.1"/>
    <property type="molecule type" value="Genomic_DNA"/>
</dbReference>
<proteinExistence type="predicted"/>
<evidence type="ECO:0000313" key="2">
    <source>
        <dbReference type="Proteomes" id="UP000529637"/>
    </source>
</evidence>
<reference evidence="1 2" key="1">
    <citation type="submission" date="2020-06" db="EMBL/GenBank/DDBJ databases">
        <title>Schlegella sp. ID0723 isolated from air conditioner.</title>
        <authorList>
            <person name="Kim D.Y."/>
            <person name="Kim D.-U."/>
        </authorList>
    </citation>
    <scope>NUCLEOTIDE SEQUENCE [LARGE SCALE GENOMIC DNA]</scope>
    <source>
        <strain evidence="1 2">ID0723</strain>
    </source>
</reference>
<keyword evidence="2" id="KW-1185">Reference proteome</keyword>
<name>A0A7Y6TZG6_9BURK</name>